<evidence type="ECO:0000313" key="2">
    <source>
        <dbReference type="EMBL" id="KAG5628890.1"/>
    </source>
</evidence>
<organism evidence="2 3">
    <name type="scientific">Solanum commersonii</name>
    <name type="common">Commerson's wild potato</name>
    <name type="synonym">Commerson's nightshade</name>
    <dbReference type="NCBI Taxonomy" id="4109"/>
    <lineage>
        <taxon>Eukaryota</taxon>
        <taxon>Viridiplantae</taxon>
        <taxon>Streptophyta</taxon>
        <taxon>Embryophyta</taxon>
        <taxon>Tracheophyta</taxon>
        <taxon>Spermatophyta</taxon>
        <taxon>Magnoliopsida</taxon>
        <taxon>eudicotyledons</taxon>
        <taxon>Gunneridae</taxon>
        <taxon>Pentapetalae</taxon>
        <taxon>asterids</taxon>
        <taxon>lamiids</taxon>
        <taxon>Solanales</taxon>
        <taxon>Solanaceae</taxon>
        <taxon>Solanoideae</taxon>
        <taxon>Solaneae</taxon>
        <taxon>Solanum</taxon>
    </lineage>
</organism>
<name>A0A9J6AX88_SOLCO</name>
<protein>
    <submittedName>
        <fullName evidence="2">Uncharacterized protein</fullName>
    </submittedName>
</protein>
<gene>
    <name evidence="2" type="ORF">H5410_000607</name>
</gene>
<proteinExistence type="predicted"/>
<accession>A0A9J6AX88</accession>
<evidence type="ECO:0000256" key="1">
    <source>
        <dbReference type="SAM" id="MobiDB-lite"/>
    </source>
</evidence>
<dbReference type="AlphaFoldDB" id="A0A9J6AX88"/>
<reference evidence="2 3" key="1">
    <citation type="submission" date="2020-09" db="EMBL/GenBank/DDBJ databases">
        <title>De no assembly of potato wild relative species, Solanum commersonii.</title>
        <authorList>
            <person name="Cho K."/>
        </authorList>
    </citation>
    <scope>NUCLEOTIDE SEQUENCE [LARGE SCALE GENOMIC DNA]</scope>
    <source>
        <strain evidence="2">LZ3.2</strain>
        <tissue evidence="2">Leaf</tissue>
    </source>
</reference>
<feature type="compositionally biased region" description="Basic and acidic residues" evidence="1">
    <location>
        <begin position="37"/>
        <end position="68"/>
    </location>
</feature>
<dbReference type="EMBL" id="JACXVP010000001">
    <property type="protein sequence ID" value="KAG5628890.1"/>
    <property type="molecule type" value="Genomic_DNA"/>
</dbReference>
<feature type="region of interest" description="Disordered" evidence="1">
    <location>
        <begin position="20"/>
        <end position="68"/>
    </location>
</feature>
<evidence type="ECO:0000313" key="3">
    <source>
        <dbReference type="Proteomes" id="UP000824120"/>
    </source>
</evidence>
<comment type="caution">
    <text evidence="2">The sequence shown here is derived from an EMBL/GenBank/DDBJ whole genome shotgun (WGS) entry which is preliminary data.</text>
</comment>
<keyword evidence="3" id="KW-1185">Reference proteome</keyword>
<sequence length="68" mass="7757">METAISCKEYQEVKHFIPSAASIRGKDSSKDSNTNHLKKEDSSNKKNFDNKRKCRENYEGNGEKDGMT</sequence>
<dbReference type="Proteomes" id="UP000824120">
    <property type="component" value="Chromosome 1"/>
</dbReference>